<reference evidence="1 2" key="1">
    <citation type="journal article" date="2020" name="Int. J. Syst. Evol. Microbiol.">
        <title>Novel acetic acid bacteria from cider fermentations: Acetobacter conturbans sp. nov. and Acetobacter fallax sp. nov.</title>
        <authorList>
            <person name="Sombolestani A.S."/>
            <person name="Cleenwerck I."/>
            <person name="Cnockaert M."/>
            <person name="Borremans W."/>
            <person name="Wieme A.D."/>
            <person name="De Vuyst L."/>
            <person name="Vandamme P."/>
        </authorList>
    </citation>
    <scope>NUCLEOTIDE SEQUENCE [LARGE SCALE GENOMIC DNA]</scope>
    <source>
        <strain evidence="1 2">LMG 30640</strain>
    </source>
</reference>
<keyword evidence="2" id="KW-1185">Reference proteome</keyword>
<protein>
    <submittedName>
        <fullName evidence="1">Uncharacterized protein</fullName>
    </submittedName>
</protein>
<comment type="caution">
    <text evidence="1">The sequence shown here is derived from an EMBL/GenBank/DDBJ whole genome shotgun (WGS) entry which is preliminary data.</text>
</comment>
<sequence>MSDTVNEPKLTSSDLANNQRATEYYNEHGCDTVGTAFTLADILHTDRCVAEAARLYKTAYTLHSGQPEDMPGAHVLLLLSLLCALKAGQTPDQDDLDRLRSLSIPFYNYILGIQTAWSQADFVKAARIMGNCYEEFHTGEECDRLYLEVMNRVYHDQMQSNIADIRSPDALIPRRLYMYRPQGSADDIEGNVEFHNSLAGLEFRLFSHEEAADWLYNVYGVDSRTLFLTARNEAEAADFFRVHVIQKLGGWWLDANCRIRSEDAFFNRLSQLHSHVFLLNRNNSVHTDFFGATPGSSVLGDALLSLYRNSWRHPDLPIRCKTGPGIFERALNRMFHADFERIRAMPSLITYDETAFTEVIGPAS</sequence>
<dbReference type="Proteomes" id="UP000635278">
    <property type="component" value="Unassembled WGS sequence"/>
</dbReference>
<dbReference type="Gene3D" id="3.90.550.20">
    <property type="match status" value="1"/>
</dbReference>
<dbReference type="SUPFAM" id="SSF53448">
    <property type="entry name" value="Nucleotide-diphospho-sugar transferases"/>
    <property type="match status" value="1"/>
</dbReference>
<evidence type="ECO:0000313" key="2">
    <source>
        <dbReference type="Proteomes" id="UP000635278"/>
    </source>
</evidence>
<dbReference type="InterPro" id="IPR029044">
    <property type="entry name" value="Nucleotide-diphossugar_trans"/>
</dbReference>
<dbReference type="RefSeq" id="WP_173583139.1">
    <property type="nucleotide sequence ID" value="NZ_WOTB01000009.1"/>
</dbReference>
<gene>
    <name evidence="1" type="ORF">GOB93_08880</name>
</gene>
<dbReference type="EMBL" id="WOTB01000009">
    <property type="protein sequence ID" value="NHN84756.1"/>
    <property type="molecule type" value="Genomic_DNA"/>
</dbReference>
<organism evidence="1 2">
    <name type="scientific">Acetobacter musti</name>
    <dbReference type="NCBI Taxonomy" id="864732"/>
    <lineage>
        <taxon>Bacteria</taxon>
        <taxon>Pseudomonadati</taxon>
        <taxon>Pseudomonadota</taxon>
        <taxon>Alphaproteobacteria</taxon>
        <taxon>Acetobacterales</taxon>
        <taxon>Acetobacteraceae</taxon>
        <taxon>Acetobacter</taxon>
    </lineage>
</organism>
<proteinExistence type="predicted"/>
<name>A0ABX0JQJ5_9PROT</name>
<accession>A0ABX0JQJ5</accession>
<evidence type="ECO:0000313" key="1">
    <source>
        <dbReference type="EMBL" id="NHN84756.1"/>
    </source>
</evidence>